<evidence type="ECO:0000259" key="3">
    <source>
        <dbReference type="Pfam" id="PF12708"/>
    </source>
</evidence>
<dbReference type="PANTHER" id="PTHR22990:SF15">
    <property type="entry name" value="F-BOX ONLY PROTEIN 10"/>
    <property type="match status" value="1"/>
</dbReference>
<accession>A0A972K2R9</accession>
<comment type="caution">
    <text evidence="4">The sequence shown here is derived from an EMBL/GenBank/DDBJ whole genome shotgun (WGS) entry which is preliminary data.</text>
</comment>
<name>A0A972K2R9_9BACL</name>
<dbReference type="InterPro" id="IPR051550">
    <property type="entry name" value="SCF-Subunits/Alg-Epimerases"/>
</dbReference>
<protein>
    <recommendedName>
        <fullName evidence="6">Pectate lyase superfamily protein domain-containing protein</fullName>
    </recommendedName>
</protein>
<dbReference type="Pfam" id="PF12708">
    <property type="entry name" value="Pect-lyase_RHGA_epim"/>
    <property type="match status" value="1"/>
</dbReference>
<dbReference type="EMBL" id="WHOD01000070">
    <property type="protein sequence ID" value="NOU95198.1"/>
    <property type="molecule type" value="Genomic_DNA"/>
</dbReference>
<dbReference type="Gene3D" id="2.160.20.10">
    <property type="entry name" value="Single-stranded right-handed beta-helix, Pectin lyase-like"/>
    <property type="match status" value="1"/>
</dbReference>
<dbReference type="InterPro" id="IPR006626">
    <property type="entry name" value="PbH1"/>
</dbReference>
<evidence type="ECO:0000313" key="4">
    <source>
        <dbReference type="EMBL" id="NOU95198.1"/>
    </source>
</evidence>
<proteinExistence type="predicted"/>
<evidence type="ECO:0000259" key="2">
    <source>
        <dbReference type="Pfam" id="PF05048"/>
    </source>
</evidence>
<reference evidence="4" key="1">
    <citation type="submission" date="2019-10" db="EMBL/GenBank/DDBJ databases">
        <title>Description of Paenibacillus glebae sp. nov.</title>
        <authorList>
            <person name="Carlier A."/>
            <person name="Qi S."/>
        </authorList>
    </citation>
    <scope>NUCLEOTIDE SEQUENCE</scope>
    <source>
        <strain evidence="4">LMG 31456</strain>
    </source>
</reference>
<evidence type="ECO:0008006" key="6">
    <source>
        <dbReference type="Google" id="ProtNLM"/>
    </source>
</evidence>
<feature type="domain" description="Rhamnogalacturonase A/B/Epimerase-like pectate lyase" evidence="3">
    <location>
        <begin position="57"/>
        <end position="266"/>
    </location>
</feature>
<evidence type="ECO:0000256" key="1">
    <source>
        <dbReference type="ARBA" id="ARBA00022737"/>
    </source>
</evidence>
<gene>
    <name evidence="4" type="ORF">GC093_18505</name>
</gene>
<dbReference type="InterPro" id="IPR011050">
    <property type="entry name" value="Pectin_lyase_fold/virulence"/>
</dbReference>
<dbReference type="PROSITE" id="PS51318">
    <property type="entry name" value="TAT"/>
    <property type="match status" value="1"/>
</dbReference>
<dbReference type="Pfam" id="PF05048">
    <property type="entry name" value="NosD"/>
    <property type="match status" value="1"/>
</dbReference>
<feature type="domain" description="Periplasmic copper-binding protein NosD beta helix" evidence="2">
    <location>
        <begin position="299"/>
        <end position="427"/>
    </location>
</feature>
<sequence>MLPIEPNDKEQETGKPMTRRQMLASLGAAGVLLAAGAGFPGEARAASTVPAIDTSLFYNVKDYGAQGSGRYGQDDTSSIQAAINAASSARGGGTVYLPPGDYVIKSSLFMRSKVHLLGAGAGATIIRASESNVQMIKSLASITQCSVQGITFEGTGVGTASLNPLVECGIYVLESESFQINRCVFKMITCGVQLIRTEQVSVTDCLFSSIVGTESPYEGYGVIVEGGNNNRIQANHFKTVYKNAIVLNAGSRYSLIADNIIEGCKGAAILLSSKLKACSDHLIQGNMISAANLGDQESSCTYGIRLKDYCSNNTIVNNMISRASSAGIQLDAADNAGDDRPYGNTITGNTVNVSVRGISVLNGDSNTVKSNVVRRVETGIMIDTIGEGTASAAKQNIITGNSLFQCSKAAVRIGSARCQGNSVFGNAGFDNEAGLSDSGTETVTIGF</sequence>
<dbReference type="RefSeq" id="WP_171653416.1">
    <property type="nucleotide sequence ID" value="NZ_WHOD01000070.1"/>
</dbReference>
<dbReference type="InterPro" id="IPR007742">
    <property type="entry name" value="NosD_dom"/>
</dbReference>
<dbReference type="InterPro" id="IPR006311">
    <property type="entry name" value="TAT_signal"/>
</dbReference>
<dbReference type="PANTHER" id="PTHR22990">
    <property type="entry name" value="F-BOX ONLY PROTEIN"/>
    <property type="match status" value="1"/>
</dbReference>
<dbReference type="SMART" id="SM00710">
    <property type="entry name" value="PbH1"/>
    <property type="match status" value="8"/>
</dbReference>
<dbReference type="SUPFAM" id="SSF51126">
    <property type="entry name" value="Pectin lyase-like"/>
    <property type="match status" value="2"/>
</dbReference>
<dbReference type="Proteomes" id="UP000641588">
    <property type="component" value="Unassembled WGS sequence"/>
</dbReference>
<dbReference type="InterPro" id="IPR024535">
    <property type="entry name" value="RHGA/B-epi-like_pectate_lyase"/>
</dbReference>
<keyword evidence="5" id="KW-1185">Reference proteome</keyword>
<organism evidence="4 5">
    <name type="scientific">Paenibacillus foliorum</name>
    <dbReference type="NCBI Taxonomy" id="2654974"/>
    <lineage>
        <taxon>Bacteria</taxon>
        <taxon>Bacillati</taxon>
        <taxon>Bacillota</taxon>
        <taxon>Bacilli</taxon>
        <taxon>Bacillales</taxon>
        <taxon>Paenibacillaceae</taxon>
        <taxon>Paenibacillus</taxon>
    </lineage>
</organism>
<evidence type="ECO:0000313" key="5">
    <source>
        <dbReference type="Proteomes" id="UP000641588"/>
    </source>
</evidence>
<keyword evidence="1" id="KW-0677">Repeat</keyword>
<dbReference type="AlphaFoldDB" id="A0A972K2R9"/>
<dbReference type="InterPro" id="IPR012334">
    <property type="entry name" value="Pectin_lyas_fold"/>
</dbReference>